<sequence length="636" mass="70550">MLNKIHSPLPEPSTDLNAYELGELNGYYVVITCLPYSIYGMVAAANVVSRMRATYPRLQYGLMVGIGGGVLGKNHDIRLGDVVVSKLAGEHSGVIEYDYGKAIGGGKLDLLSHMNQLEAKRMMGNFLFEFFYNHAGGEGTCEKCDKDRLVKRKPRETRTPFVHYGLIASEDQHNSMVYSLCFEMEAAGLMDDLLTLVIRGICDYCDSHKQKQWQGYAALTATAYAKSLLSIIPISRPDVELMKSKNMRHWMVSLPRNLKFVGRLDEITKLEGLITLQDGTRRIAITGLGGVRKTQVDDHIEDSTLNSLFKSGLQSTFNPGPRAGPGYILGTDKNSCDIVLLKLARISRRHCFFTFDEKRRLILQDCSQNGTIVTYNGKGGEKRRDFKWILSGDRVPEDTENILLEFHNHLKFRIIVPKHETCPDLYAGHVDRFLQEGGRLVQGTYIAQTDVCKFGEHIGVDLRGVVRQAETWKSTTSASDISDISHQGDCLSKESEAWNSTTSASDISDISHQGGRLSQEIGDDISSSCNGITSVPFLVILERLHKWTKLEANITKVRITNSLCSCPQGLCSASSTSSASHELNWVHGNKPPQKQADSYSCSRGTSSASSTEELYAGNSELSGTRDGTKFRSFQTR</sequence>
<reference evidence="4" key="1">
    <citation type="journal article" date="2015" name="Genome Announc.">
        <title>Genome sequence of the AIDS-associated pathogen Penicillium marneffei (ATCC18224) and its near taxonomic relative Talaromyces stipitatus (ATCC10500).</title>
        <authorList>
            <person name="Nierman W.C."/>
            <person name="Fedorova-Abrams N.D."/>
            <person name="Andrianopoulos A."/>
        </authorList>
    </citation>
    <scope>NUCLEOTIDE SEQUENCE [LARGE SCALE GENOMIC DNA]</scope>
    <source>
        <strain evidence="4">ATCC 10500 / CBS 375.48 / QM 6759 / NRRL 1006</strain>
    </source>
</reference>
<dbReference type="PhylomeDB" id="B8M3H4"/>
<keyword evidence="4" id="KW-1185">Reference proteome</keyword>
<dbReference type="STRING" id="441959.B8M3H4"/>
<dbReference type="PROSITE" id="PS50006">
    <property type="entry name" value="FHA_DOMAIN"/>
    <property type="match status" value="1"/>
</dbReference>
<evidence type="ECO:0000313" key="3">
    <source>
        <dbReference type="EMBL" id="EED22346.1"/>
    </source>
</evidence>
<organism evidence="3 4">
    <name type="scientific">Talaromyces stipitatus (strain ATCC 10500 / CBS 375.48 / QM 6759 / NRRL 1006)</name>
    <name type="common">Penicillium stipitatum</name>
    <dbReference type="NCBI Taxonomy" id="441959"/>
    <lineage>
        <taxon>Eukaryota</taxon>
        <taxon>Fungi</taxon>
        <taxon>Dikarya</taxon>
        <taxon>Ascomycota</taxon>
        <taxon>Pezizomycotina</taxon>
        <taxon>Eurotiomycetes</taxon>
        <taxon>Eurotiomycetidae</taxon>
        <taxon>Eurotiales</taxon>
        <taxon>Trichocomaceae</taxon>
        <taxon>Talaromyces</taxon>
        <taxon>Talaromyces sect. Talaromyces</taxon>
    </lineage>
</organism>
<dbReference type="EMBL" id="EQ962653">
    <property type="protein sequence ID" value="EED22346.1"/>
    <property type="molecule type" value="Genomic_DNA"/>
</dbReference>
<dbReference type="SUPFAM" id="SSF49879">
    <property type="entry name" value="SMAD/FHA domain"/>
    <property type="match status" value="1"/>
</dbReference>
<dbReference type="Gene3D" id="3.40.50.1580">
    <property type="entry name" value="Nucleoside phosphorylase domain"/>
    <property type="match status" value="1"/>
</dbReference>
<dbReference type="InterPro" id="IPR008984">
    <property type="entry name" value="SMAD_FHA_dom_sf"/>
</dbReference>
<gene>
    <name evidence="3" type="ORF">TSTA_095950</name>
</gene>
<dbReference type="GO" id="GO:0009116">
    <property type="term" value="P:nucleoside metabolic process"/>
    <property type="evidence" value="ECO:0007669"/>
    <property type="project" value="InterPro"/>
</dbReference>
<proteinExistence type="predicted"/>
<dbReference type="InParanoid" id="B8M3H4"/>
<dbReference type="SUPFAM" id="SSF53167">
    <property type="entry name" value="Purine and uridine phosphorylases"/>
    <property type="match status" value="1"/>
</dbReference>
<dbReference type="GeneID" id="8105906"/>
<dbReference type="PANTHER" id="PTHR46082:SF11">
    <property type="entry name" value="AAA+ ATPASE DOMAIN-CONTAINING PROTEIN-RELATED"/>
    <property type="match status" value="1"/>
</dbReference>
<evidence type="ECO:0000313" key="4">
    <source>
        <dbReference type="Proteomes" id="UP000001745"/>
    </source>
</evidence>
<dbReference type="eggNOG" id="KOG1840">
    <property type="taxonomic scope" value="Eukaryota"/>
</dbReference>
<feature type="region of interest" description="Disordered" evidence="1">
    <location>
        <begin position="583"/>
        <end position="636"/>
    </location>
</feature>
<dbReference type="InterPro" id="IPR053137">
    <property type="entry name" value="NLR-like"/>
</dbReference>
<dbReference type="OrthoDB" id="1577640at2759"/>
<feature type="domain" description="FHA" evidence="2">
    <location>
        <begin position="327"/>
        <end position="374"/>
    </location>
</feature>
<protein>
    <recommendedName>
        <fullName evidence="2">FHA domain-containing protein</fullName>
    </recommendedName>
</protein>
<name>B8M3H4_TALSN</name>
<dbReference type="GO" id="GO:0003824">
    <property type="term" value="F:catalytic activity"/>
    <property type="evidence" value="ECO:0007669"/>
    <property type="project" value="InterPro"/>
</dbReference>
<feature type="compositionally biased region" description="Low complexity" evidence="1">
    <location>
        <begin position="598"/>
        <end position="610"/>
    </location>
</feature>
<accession>B8M3H4</accession>
<dbReference type="AlphaFoldDB" id="B8M3H4"/>
<dbReference type="InterPro" id="IPR000253">
    <property type="entry name" value="FHA_dom"/>
</dbReference>
<evidence type="ECO:0000259" key="2">
    <source>
        <dbReference type="PROSITE" id="PS50006"/>
    </source>
</evidence>
<dbReference type="InterPro" id="IPR035994">
    <property type="entry name" value="Nucleoside_phosphorylase_sf"/>
</dbReference>
<dbReference type="Proteomes" id="UP000001745">
    <property type="component" value="Unassembled WGS sequence"/>
</dbReference>
<dbReference type="VEuPathDB" id="FungiDB:TSTA_095950"/>
<dbReference type="RefSeq" id="XP_002479309.1">
    <property type="nucleotide sequence ID" value="XM_002479264.1"/>
</dbReference>
<dbReference type="Gene3D" id="2.60.200.20">
    <property type="match status" value="1"/>
</dbReference>
<evidence type="ECO:0000256" key="1">
    <source>
        <dbReference type="SAM" id="MobiDB-lite"/>
    </source>
</evidence>
<dbReference type="Pfam" id="PF00498">
    <property type="entry name" value="FHA"/>
    <property type="match status" value="1"/>
</dbReference>
<dbReference type="SMART" id="SM00240">
    <property type="entry name" value="FHA"/>
    <property type="match status" value="1"/>
</dbReference>
<dbReference type="HOGENOM" id="CLU_430319_0_0_1"/>
<dbReference type="PANTHER" id="PTHR46082">
    <property type="entry name" value="ATP/GTP-BINDING PROTEIN-RELATED"/>
    <property type="match status" value="1"/>
</dbReference>